<keyword evidence="2 9" id="KW-0121">Carboxypeptidase</keyword>
<protein>
    <submittedName>
        <fullName evidence="9">Muramoyltetrapeptide carboxypeptidase</fullName>
        <ecNumber evidence="9">3.4.17.13</ecNumber>
    </submittedName>
</protein>
<dbReference type="PANTHER" id="PTHR30237:SF2">
    <property type="entry name" value="MUREIN TETRAPEPTIDE CARBOXYPEPTIDASE"/>
    <property type="match status" value="1"/>
</dbReference>
<dbReference type="Pfam" id="PF02016">
    <property type="entry name" value="Peptidase_S66"/>
    <property type="match status" value="1"/>
</dbReference>
<feature type="active site" description="Charge relay system" evidence="6">
    <location>
        <position position="214"/>
    </location>
</feature>
<dbReference type="EC" id="3.4.17.13" evidence="9"/>
<evidence type="ECO:0000259" key="7">
    <source>
        <dbReference type="Pfam" id="PF02016"/>
    </source>
</evidence>
<dbReference type="GO" id="GO:0106415">
    <property type="term" value="F:muramoyltetrapeptide carboxypeptidase activity"/>
    <property type="evidence" value="ECO:0007669"/>
    <property type="project" value="UniProtKB-EC"/>
</dbReference>
<keyword evidence="3" id="KW-0645">Protease</keyword>
<evidence type="ECO:0000256" key="5">
    <source>
        <dbReference type="ARBA" id="ARBA00022825"/>
    </source>
</evidence>
<dbReference type="CDD" id="cd07025">
    <property type="entry name" value="Peptidase_S66"/>
    <property type="match status" value="1"/>
</dbReference>
<dbReference type="AlphaFoldDB" id="A0A7W7FW26"/>
<dbReference type="SUPFAM" id="SSF141986">
    <property type="entry name" value="LD-carboxypeptidase A C-terminal domain-like"/>
    <property type="match status" value="1"/>
</dbReference>
<evidence type="ECO:0000313" key="10">
    <source>
        <dbReference type="Proteomes" id="UP000533598"/>
    </source>
</evidence>
<evidence type="ECO:0000256" key="6">
    <source>
        <dbReference type="PIRSR" id="PIRSR028757-1"/>
    </source>
</evidence>
<dbReference type="GO" id="GO:0006508">
    <property type="term" value="P:proteolysis"/>
    <property type="evidence" value="ECO:0007669"/>
    <property type="project" value="UniProtKB-KW"/>
</dbReference>
<dbReference type="RefSeq" id="WP_185004917.1">
    <property type="nucleotide sequence ID" value="NZ_BAAAUI010000048.1"/>
</dbReference>
<evidence type="ECO:0000256" key="3">
    <source>
        <dbReference type="ARBA" id="ARBA00022670"/>
    </source>
</evidence>
<dbReference type="InterPro" id="IPR027478">
    <property type="entry name" value="LdcA_N"/>
</dbReference>
<dbReference type="InterPro" id="IPR029062">
    <property type="entry name" value="Class_I_gatase-like"/>
</dbReference>
<dbReference type="InterPro" id="IPR003507">
    <property type="entry name" value="S66_fam"/>
</dbReference>
<dbReference type="GO" id="GO:0008236">
    <property type="term" value="F:serine-type peptidase activity"/>
    <property type="evidence" value="ECO:0007669"/>
    <property type="project" value="UniProtKB-KW"/>
</dbReference>
<dbReference type="PANTHER" id="PTHR30237">
    <property type="entry name" value="MURAMOYLTETRAPEPTIDE CARBOXYPEPTIDASE"/>
    <property type="match status" value="1"/>
</dbReference>
<keyword evidence="10" id="KW-1185">Reference proteome</keyword>
<evidence type="ECO:0000259" key="8">
    <source>
        <dbReference type="Pfam" id="PF17676"/>
    </source>
</evidence>
<dbReference type="Gene3D" id="3.50.30.60">
    <property type="entry name" value="LD-carboxypeptidase A C-terminal domain-like"/>
    <property type="match status" value="1"/>
</dbReference>
<name>A0A7W7FW26_9PSEU</name>
<dbReference type="InterPro" id="IPR027461">
    <property type="entry name" value="Carboxypeptidase_A_C_sf"/>
</dbReference>
<feature type="domain" description="LD-carboxypeptidase C-terminal" evidence="8">
    <location>
        <begin position="180"/>
        <end position="292"/>
    </location>
</feature>
<feature type="active site" description="Charge relay system" evidence="6">
    <location>
        <position position="279"/>
    </location>
</feature>
<dbReference type="SUPFAM" id="SSF52317">
    <property type="entry name" value="Class I glutamine amidotransferase-like"/>
    <property type="match status" value="1"/>
</dbReference>
<proteinExistence type="inferred from homology"/>
<feature type="active site" description="Nucleophile" evidence="6">
    <location>
        <position position="116"/>
    </location>
</feature>
<evidence type="ECO:0000256" key="1">
    <source>
        <dbReference type="ARBA" id="ARBA00010233"/>
    </source>
</evidence>
<comment type="similarity">
    <text evidence="1">Belongs to the peptidase S66 family.</text>
</comment>
<evidence type="ECO:0000313" key="9">
    <source>
        <dbReference type="EMBL" id="MBB4679133.1"/>
    </source>
</evidence>
<keyword evidence="4 9" id="KW-0378">Hydrolase</keyword>
<dbReference type="Pfam" id="PF17676">
    <property type="entry name" value="Peptidase_S66C"/>
    <property type="match status" value="1"/>
</dbReference>
<sequence length="309" mass="32476">MSGLRRPARVPRAGHVAVIAPAGPVPPAQLDTGIEQLQSWGLTVSVGAHVRDTHPELDYLAGLDADRAADFVWAWTRPEFDAVLCARGGYGCQRMVDLVPWAELKSLPPKVFAGSSDVTALHTRIAAELGQVTLFAPMTASAMFTDDLPAREHLRWSLLDPAAVGKLGRGAEPIIGGQARGVTVGGTLSLLAADLGLPAGHRRRPPPGSLAVLEDVTEDPYRLDGLLTHLLRSGWFDGVTGIALGSWTSCGPMPEVRAVLTDRLGGLGVPVAWELGFGHCANQLTVPLGVSALLDADAGTLLLDEPALI</sequence>
<dbReference type="InterPro" id="IPR040449">
    <property type="entry name" value="Peptidase_S66_N"/>
</dbReference>
<comment type="caution">
    <text evidence="9">The sequence shown here is derived from an EMBL/GenBank/DDBJ whole genome shotgun (WGS) entry which is preliminary data.</text>
</comment>
<reference evidence="9 10" key="1">
    <citation type="submission" date="2020-08" db="EMBL/GenBank/DDBJ databases">
        <title>Sequencing the genomes of 1000 actinobacteria strains.</title>
        <authorList>
            <person name="Klenk H.-P."/>
        </authorList>
    </citation>
    <scope>NUCLEOTIDE SEQUENCE [LARGE SCALE GENOMIC DNA]</scope>
    <source>
        <strain evidence="9 10">DSM 44230</strain>
    </source>
</reference>
<feature type="domain" description="LD-carboxypeptidase N-terminal" evidence="7">
    <location>
        <begin position="16"/>
        <end position="135"/>
    </location>
</feature>
<keyword evidence="5" id="KW-0720">Serine protease</keyword>
<dbReference type="Proteomes" id="UP000533598">
    <property type="component" value="Unassembled WGS sequence"/>
</dbReference>
<dbReference type="Gene3D" id="3.40.50.10740">
    <property type="entry name" value="Class I glutamine amidotransferase-like"/>
    <property type="match status" value="1"/>
</dbReference>
<dbReference type="PIRSF" id="PIRSF028757">
    <property type="entry name" value="LD-carboxypeptidase"/>
    <property type="match status" value="1"/>
</dbReference>
<evidence type="ECO:0000256" key="4">
    <source>
        <dbReference type="ARBA" id="ARBA00022801"/>
    </source>
</evidence>
<dbReference type="InterPro" id="IPR040921">
    <property type="entry name" value="Peptidase_S66C"/>
</dbReference>
<organism evidence="9 10">
    <name type="scientific">Crossiella cryophila</name>
    <dbReference type="NCBI Taxonomy" id="43355"/>
    <lineage>
        <taxon>Bacteria</taxon>
        <taxon>Bacillati</taxon>
        <taxon>Actinomycetota</taxon>
        <taxon>Actinomycetes</taxon>
        <taxon>Pseudonocardiales</taxon>
        <taxon>Pseudonocardiaceae</taxon>
        <taxon>Crossiella</taxon>
    </lineage>
</organism>
<gene>
    <name evidence="9" type="ORF">HNR67_005251</name>
</gene>
<evidence type="ECO:0000256" key="2">
    <source>
        <dbReference type="ARBA" id="ARBA00022645"/>
    </source>
</evidence>
<accession>A0A7W7FW26</accession>
<dbReference type="EMBL" id="JACHMH010000001">
    <property type="protein sequence ID" value="MBB4679133.1"/>
    <property type="molecule type" value="Genomic_DNA"/>
</dbReference>